<feature type="domain" description="Isochorismatase-like" evidence="2">
    <location>
        <begin position="16"/>
        <end position="198"/>
    </location>
</feature>
<dbReference type="Proteomes" id="UP000240653">
    <property type="component" value="Unassembled WGS sequence"/>
</dbReference>
<accession>A0A2P7SMA9</accession>
<dbReference type="PANTHER" id="PTHR43540">
    <property type="entry name" value="PEROXYUREIDOACRYLATE/UREIDOACRYLATE AMIDOHYDROLASE-RELATED"/>
    <property type="match status" value="1"/>
</dbReference>
<protein>
    <submittedName>
        <fullName evidence="3">Cysteine hydrolase</fullName>
    </submittedName>
</protein>
<evidence type="ECO:0000313" key="3">
    <source>
        <dbReference type="EMBL" id="PSJ63577.1"/>
    </source>
</evidence>
<dbReference type="Gene3D" id="3.40.50.850">
    <property type="entry name" value="Isochorismatase-like"/>
    <property type="match status" value="1"/>
</dbReference>
<comment type="caution">
    <text evidence="3">The sequence shown here is derived from an EMBL/GenBank/DDBJ whole genome shotgun (WGS) entry which is preliminary data.</text>
</comment>
<keyword evidence="4" id="KW-1185">Reference proteome</keyword>
<proteinExistence type="predicted"/>
<sequence length="204" mass="22973">MPEHREEPWSFDKDRAALLVIDMQKDFVDEGAIMEVAMARHRIPTMRRVVDACRETGVPVIYTRHVLSDRFEISPLETAYQPKLKVTGMREGSEGIEIVPELTPLPNETVISKHRYDAFHDTQLETLLRNIRGAGQVDTVIVIGTVTNICCESTARSAFMRDYKVAFISDANGGLDEASHNATLEIIGRVFGRIMTASELIEHF</sequence>
<dbReference type="InterPro" id="IPR000868">
    <property type="entry name" value="Isochorismatase-like_dom"/>
</dbReference>
<dbReference type="AlphaFoldDB" id="A0A2P7SMA9"/>
<dbReference type="RefSeq" id="WP_106721893.1">
    <property type="nucleotide sequence ID" value="NZ_PXYL01000001.1"/>
</dbReference>
<keyword evidence="1 3" id="KW-0378">Hydrolase</keyword>
<evidence type="ECO:0000259" key="2">
    <source>
        <dbReference type="Pfam" id="PF00857"/>
    </source>
</evidence>
<name>A0A2P7SMA9_9HYPH</name>
<dbReference type="InterPro" id="IPR036380">
    <property type="entry name" value="Isochorismatase-like_sf"/>
</dbReference>
<organism evidence="3 4">
    <name type="scientific">Pseudaminobacter soli</name>
    <name type="common">ex Li et al. 2025</name>
    <dbReference type="NCBI Taxonomy" id="1295366"/>
    <lineage>
        <taxon>Bacteria</taxon>
        <taxon>Pseudomonadati</taxon>
        <taxon>Pseudomonadota</taxon>
        <taxon>Alphaproteobacteria</taxon>
        <taxon>Hyphomicrobiales</taxon>
        <taxon>Phyllobacteriaceae</taxon>
        <taxon>Pseudaminobacter</taxon>
    </lineage>
</organism>
<reference evidence="3 4" key="1">
    <citation type="submission" date="2018-03" db="EMBL/GenBank/DDBJ databases">
        <title>The draft genome of Mesorhizobium soli JCM 19897.</title>
        <authorList>
            <person name="Li L."/>
            <person name="Liu L."/>
            <person name="Liang L."/>
            <person name="Wang T."/>
            <person name="Zhang X."/>
        </authorList>
    </citation>
    <scope>NUCLEOTIDE SEQUENCE [LARGE SCALE GENOMIC DNA]</scope>
    <source>
        <strain evidence="3 4">JCM 19897</strain>
    </source>
</reference>
<dbReference type="InterPro" id="IPR050272">
    <property type="entry name" value="Isochorismatase-like_hydrls"/>
</dbReference>
<dbReference type="GO" id="GO:0016787">
    <property type="term" value="F:hydrolase activity"/>
    <property type="evidence" value="ECO:0007669"/>
    <property type="project" value="UniProtKB-KW"/>
</dbReference>
<dbReference type="CDD" id="cd00431">
    <property type="entry name" value="cysteine_hydrolases"/>
    <property type="match status" value="1"/>
</dbReference>
<gene>
    <name evidence="3" type="ORF">C7I85_00105</name>
</gene>
<evidence type="ECO:0000256" key="1">
    <source>
        <dbReference type="ARBA" id="ARBA00022801"/>
    </source>
</evidence>
<dbReference type="OrthoDB" id="8477867at2"/>
<dbReference type="EMBL" id="PXYL01000001">
    <property type="protein sequence ID" value="PSJ63577.1"/>
    <property type="molecule type" value="Genomic_DNA"/>
</dbReference>
<dbReference type="Pfam" id="PF00857">
    <property type="entry name" value="Isochorismatase"/>
    <property type="match status" value="1"/>
</dbReference>
<evidence type="ECO:0000313" key="4">
    <source>
        <dbReference type="Proteomes" id="UP000240653"/>
    </source>
</evidence>
<dbReference type="PANTHER" id="PTHR43540:SF6">
    <property type="entry name" value="ISOCHORISMATASE-LIKE DOMAIN-CONTAINING PROTEIN"/>
    <property type="match status" value="1"/>
</dbReference>
<dbReference type="SUPFAM" id="SSF52499">
    <property type="entry name" value="Isochorismatase-like hydrolases"/>
    <property type="match status" value="1"/>
</dbReference>